<accession>A0A4Y2LVJ6</accession>
<evidence type="ECO:0000256" key="1">
    <source>
        <dbReference type="SAM" id="MobiDB-lite"/>
    </source>
</evidence>
<dbReference type="AlphaFoldDB" id="A0A4Y2LVJ6"/>
<dbReference type="EMBL" id="BGPR01006340">
    <property type="protein sequence ID" value="GBN18130.1"/>
    <property type="molecule type" value="Genomic_DNA"/>
</dbReference>
<feature type="region of interest" description="Disordered" evidence="1">
    <location>
        <begin position="1"/>
        <end position="22"/>
    </location>
</feature>
<feature type="compositionally biased region" description="Polar residues" evidence="1">
    <location>
        <begin position="1"/>
        <end position="18"/>
    </location>
</feature>
<reference evidence="2 3" key="1">
    <citation type="journal article" date="2019" name="Sci. Rep.">
        <title>Orb-weaving spider Araneus ventricosus genome elucidates the spidroin gene catalogue.</title>
        <authorList>
            <person name="Kono N."/>
            <person name="Nakamura H."/>
            <person name="Ohtoshi R."/>
            <person name="Moran D.A.P."/>
            <person name="Shinohara A."/>
            <person name="Yoshida Y."/>
            <person name="Fujiwara M."/>
            <person name="Mori M."/>
            <person name="Tomita M."/>
            <person name="Arakawa K."/>
        </authorList>
    </citation>
    <scope>NUCLEOTIDE SEQUENCE [LARGE SCALE GENOMIC DNA]</scope>
</reference>
<protein>
    <submittedName>
        <fullName evidence="2">Uncharacterized protein</fullName>
    </submittedName>
</protein>
<proteinExistence type="predicted"/>
<evidence type="ECO:0000313" key="2">
    <source>
        <dbReference type="EMBL" id="GBN18130.1"/>
    </source>
</evidence>
<feature type="region of interest" description="Disordered" evidence="1">
    <location>
        <begin position="38"/>
        <end position="71"/>
    </location>
</feature>
<keyword evidence="3" id="KW-1185">Reference proteome</keyword>
<comment type="caution">
    <text evidence="2">The sequence shown here is derived from an EMBL/GenBank/DDBJ whole genome shotgun (WGS) entry which is preliminary data.</text>
</comment>
<name>A0A4Y2LVJ6_ARAVE</name>
<sequence>MSINSPIPGTSTSETTVSPDVAQPYPKAVLRIMKELRKRAKSAERARRREGERGHATERTNRNFPGESAKTGPLLRSQEIFINTCRILSPIDLLFMLDHLFSLVLLLYTESVDYFCRWLLGTGDLSPIWRDTAPSTLS</sequence>
<dbReference type="Proteomes" id="UP000499080">
    <property type="component" value="Unassembled WGS sequence"/>
</dbReference>
<gene>
    <name evidence="2" type="ORF">AVEN_80689_2</name>
</gene>
<organism evidence="2 3">
    <name type="scientific">Araneus ventricosus</name>
    <name type="common">Orbweaver spider</name>
    <name type="synonym">Epeira ventricosa</name>
    <dbReference type="NCBI Taxonomy" id="182803"/>
    <lineage>
        <taxon>Eukaryota</taxon>
        <taxon>Metazoa</taxon>
        <taxon>Ecdysozoa</taxon>
        <taxon>Arthropoda</taxon>
        <taxon>Chelicerata</taxon>
        <taxon>Arachnida</taxon>
        <taxon>Araneae</taxon>
        <taxon>Araneomorphae</taxon>
        <taxon>Entelegynae</taxon>
        <taxon>Araneoidea</taxon>
        <taxon>Araneidae</taxon>
        <taxon>Araneus</taxon>
    </lineage>
</organism>
<evidence type="ECO:0000313" key="3">
    <source>
        <dbReference type="Proteomes" id="UP000499080"/>
    </source>
</evidence>
<feature type="compositionally biased region" description="Basic and acidic residues" evidence="1">
    <location>
        <begin position="41"/>
        <end position="61"/>
    </location>
</feature>